<gene>
    <name evidence="4" type="ORF">HK413_01595</name>
</gene>
<evidence type="ECO:0000256" key="2">
    <source>
        <dbReference type="ARBA" id="ARBA00012438"/>
    </source>
</evidence>
<name>A0ABX1W3N4_9SPHI</name>
<protein>
    <recommendedName>
        <fullName evidence="2">histidine kinase</fullName>
        <ecNumber evidence="2">2.7.13.3</ecNumber>
    </recommendedName>
</protein>
<dbReference type="CDD" id="cd00082">
    <property type="entry name" value="HisKA"/>
    <property type="match status" value="1"/>
</dbReference>
<dbReference type="RefSeq" id="WP_175268896.1">
    <property type="nucleotide sequence ID" value="NZ_JABFCR010000004.1"/>
</dbReference>
<comment type="catalytic activity">
    <reaction evidence="1">
        <text>ATP + protein L-histidine = ADP + protein N-phospho-L-histidine.</text>
        <dbReference type="EC" id="2.7.13.3"/>
    </reaction>
</comment>
<evidence type="ECO:0000256" key="3">
    <source>
        <dbReference type="SAM" id="Coils"/>
    </source>
</evidence>
<accession>A0ABX1W3N4</accession>
<organism evidence="4 5">
    <name type="scientific">Mucilaginibacter humi</name>
    <dbReference type="NCBI Taxonomy" id="2732510"/>
    <lineage>
        <taxon>Bacteria</taxon>
        <taxon>Pseudomonadati</taxon>
        <taxon>Bacteroidota</taxon>
        <taxon>Sphingobacteriia</taxon>
        <taxon>Sphingobacteriales</taxon>
        <taxon>Sphingobacteriaceae</taxon>
        <taxon>Mucilaginibacter</taxon>
    </lineage>
</organism>
<dbReference type="Proteomes" id="UP000566071">
    <property type="component" value="Unassembled WGS sequence"/>
</dbReference>
<evidence type="ECO:0000313" key="4">
    <source>
        <dbReference type="EMBL" id="NNU33196.1"/>
    </source>
</evidence>
<dbReference type="EMBL" id="JABFCR010000004">
    <property type="protein sequence ID" value="NNU33196.1"/>
    <property type="molecule type" value="Genomic_DNA"/>
</dbReference>
<evidence type="ECO:0000256" key="1">
    <source>
        <dbReference type="ARBA" id="ARBA00000085"/>
    </source>
</evidence>
<comment type="caution">
    <text evidence="4">The sequence shown here is derived from an EMBL/GenBank/DDBJ whole genome shotgun (WGS) entry which is preliminary data.</text>
</comment>
<dbReference type="InterPro" id="IPR003661">
    <property type="entry name" value="HisK_dim/P_dom"/>
</dbReference>
<dbReference type="Gene3D" id="1.10.287.130">
    <property type="match status" value="1"/>
</dbReference>
<sequence length="149" mass="16830">MISIPQNPSAINFITGLNNRIRIAGGELMAKLEFVFQNQRKDDAEDDVHALNVLATAATQTKQQLKQLIGNNNNENEKREQFLKEYVHGLEAMMFMTHHKVRQPVANILGMANLIEKHANSPDELKKIADYMKQSAHDRICLPANLPSL</sequence>
<reference evidence="4 5" key="1">
    <citation type="submission" date="2020-05" db="EMBL/GenBank/DDBJ databases">
        <authorList>
            <person name="Khan S.A."/>
            <person name="Jeon C.O."/>
            <person name="Chun B.H."/>
        </authorList>
    </citation>
    <scope>NUCLEOTIDE SEQUENCE [LARGE SCALE GENOMIC DNA]</scope>
    <source>
        <strain evidence="4 5">S1162</strain>
    </source>
</reference>
<evidence type="ECO:0000313" key="5">
    <source>
        <dbReference type="Proteomes" id="UP000566071"/>
    </source>
</evidence>
<keyword evidence="5" id="KW-1185">Reference proteome</keyword>
<dbReference type="EC" id="2.7.13.3" evidence="2"/>
<feature type="coiled-coil region" evidence="3">
    <location>
        <begin position="58"/>
        <end position="85"/>
    </location>
</feature>
<proteinExistence type="predicted"/>
<keyword evidence="3" id="KW-0175">Coiled coil</keyword>